<dbReference type="SMART" id="SM00885">
    <property type="entry name" value="D5_N"/>
    <property type="match status" value="1"/>
</dbReference>
<organism evidence="6 7">
    <name type="scientific">Clostridium thermobutyricum DSM 4928</name>
    <dbReference type="NCBI Taxonomy" id="1121339"/>
    <lineage>
        <taxon>Bacteria</taxon>
        <taxon>Bacillati</taxon>
        <taxon>Bacillota</taxon>
        <taxon>Clostridia</taxon>
        <taxon>Eubacteriales</taxon>
        <taxon>Clostridiaceae</taxon>
        <taxon>Clostridium</taxon>
    </lineage>
</organism>
<feature type="domain" description="SF3 helicase" evidence="5">
    <location>
        <begin position="163"/>
        <end position="318"/>
    </location>
</feature>
<keyword evidence="3" id="KW-0347">Helicase</keyword>
<dbReference type="InterPro" id="IPR051620">
    <property type="entry name" value="ORF904-like_C"/>
</dbReference>
<dbReference type="Proteomes" id="UP000191448">
    <property type="component" value="Unassembled WGS sequence"/>
</dbReference>
<comment type="caution">
    <text evidence="6">The sequence shown here is derived from an EMBL/GenBank/DDBJ whole genome shotgun (WGS) entry which is preliminary data.</text>
</comment>
<dbReference type="Gene3D" id="3.40.50.300">
    <property type="entry name" value="P-loop containing nucleotide triphosphate hydrolases"/>
    <property type="match status" value="1"/>
</dbReference>
<dbReference type="InterPro" id="IPR014015">
    <property type="entry name" value="Helicase_SF3_DNA-vir"/>
</dbReference>
<evidence type="ECO:0000313" key="7">
    <source>
        <dbReference type="Proteomes" id="UP000191448"/>
    </source>
</evidence>
<name>A0A1V4SLF6_9CLOT</name>
<dbReference type="Pfam" id="PF19263">
    <property type="entry name" value="DUF5906"/>
    <property type="match status" value="1"/>
</dbReference>
<evidence type="ECO:0000259" key="5">
    <source>
        <dbReference type="PROSITE" id="PS51206"/>
    </source>
</evidence>
<dbReference type="InterPro" id="IPR027417">
    <property type="entry name" value="P-loop_NTPase"/>
</dbReference>
<gene>
    <name evidence="6" type="ORF">CLTHE_32140</name>
</gene>
<dbReference type="PANTHER" id="PTHR35372">
    <property type="entry name" value="ATP BINDING PROTEIN-RELATED"/>
    <property type="match status" value="1"/>
</dbReference>
<dbReference type="AlphaFoldDB" id="A0A1V4SLF6"/>
<dbReference type="Pfam" id="PF08706">
    <property type="entry name" value="D5_N"/>
    <property type="match status" value="1"/>
</dbReference>
<dbReference type="NCBIfam" id="TIGR01613">
    <property type="entry name" value="primase_Cterm"/>
    <property type="match status" value="1"/>
</dbReference>
<protein>
    <recommendedName>
        <fullName evidence="5">SF3 helicase domain-containing protein</fullName>
    </recommendedName>
</protein>
<dbReference type="GO" id="GO:0005524">
    <property type="term" value="F:ATP binding"/>
    <property type="evidence" value="ECO:0007669"/>
    <property type="project" value="UniProtKB-KW"/>
</dbReference>
<evidence type="ECO:0000256" key="1">
    <source>
        <dbReference type="ARBA" id="ARBA00022741"/>
    </source>
</evidence>
<dbReference type="SUPFAM" id="SSF52540">
    <property type="entry name" value="P-loop containing nucleoside triphosphate hydrolases"/>
    <property type="match status" value="1"/>
</dbReference>
<dbReference type="PANTHER" id="PTHR35372:SF2">
    <property type="entry name" value="SF3 HELICASE DOMAIN-CONTAINING PROTEIN"/>
    <property type="match status" value="1"/>
</dbReference>
<dbReference type="InterPro" id="IPR014818">
    <property type="entry name" value="Phage/plasmid_primase_P4_C"/>
</dbReference>
<evidence type="ECO:0000256" key="2">
    <source>
        <dbReference type="ARBA" id="ARBA00022801"/>
    </source>
</evidence>
<accession>A0A1V4SLF6</accession>
<dbReference type="OrthoDB" id="9763644at2"/>
<evidence type="ECO:0000256" key="4">
    <source>
        <dbReference type="ARBA" id="ARBA00022840"/>
    </source>
</evidence>
<dbReference type="InterPro" id="IPR045455">
    <property type="entry name" value="NrS-1_pol-like_helicase"/>
</dbReference>
<dbReference type="EMBL" id="LTAY01000111">
    <property type="protein sequence ID" value="OPX44690.1"/>
    <property type="molecule type" value="Genomic_DNA"/>
</dbReference>
<dbReference type="InterPro" id="IPR004968">
    <property type="entry name" value="DNA_primase/NTPase_C"/>
</dbReference>
<keyword evidence="4" id="KW-0067">ATP-binding</keyword>
<sequence length="463" mass="54178">MLEDEKIIECEEMGIEFSKKTGKVKSFNPNKFATFTAKKLQIIYNKDSFYVYNDGIWNKISDMYLFQKLRGKLQTYSDNIWSLKNEKEYIGALKRIVFFEEELNSNKRYINLRNGMFDLNTYSLMEHRPEFYSSIRIPVDYNEEAECPNFIRFLNQCFNGDEEAINLAQEWVGYILTAETRAQKALILYGLGKNGKGIFIDIISELIGQENISSIPMNELSRPFSRVCIYGKLANISNENEFNGASLNTQYFKAIVGEDIITAEQKNQPVIQFKPTARMVFSTNNLPHTNDGGYAFMRRLCMLHFKNVVKEEDRDFYLREKLKEELNGIFNWALVGLRRLKENNFRFSECNSSNKLLKQYEMELNPMILFFEQCVEKEHSDHREDNRIIYNTYKSWARANGMEGQAKISVQKFWRKFDAYAKSLGYECESKKSNSFRYHTGVKIVGCFRISLDDSRIFGQLGG</sequence>
<dbReference type="GO" id="GO:0016787">
    <property type="term" value="F:hydrolase activity"/>
    <property type="evidence" value="ECO:0007669"/>
    <property type="project" value="UniProtKB-KW"/>
</dbReference>
<proteinExistence type="predicted"/>
<dbReference type="Pfam" id="PF03288">
    <property type="entry name" value="Pox_D5"/>
    <property type="match status" value="1"/>
</dbReference>
<keyword evidence="1" id="KW-0547">Nucleotide-binding</keyword>
<dbReference type="InterPro" id="IPR006500">
    <property type="entry name" value="Helicase_put_C_phage/plasmid"/>
</dbReference>
<keyword evidence="2" id="KW-0378">Hydrolase</keyword>
<evidence type="ECO:0000313" key="6">
    <source>
        <dbReference type="EMBL" id="OPX44690.1"/>
    </source>
</evidence>
<dbReference type="RefSeq" id="WP_004455731.1">
    <property type="nucleotide sequence ID" value="NZ_LTAY01000111.1"/>
</dbReference>
<reference evidence="6 7" key="1">
    <citation type="submission" date="2016-02" db="EMBL/GenBank/DDBJ databases">
        <title>Genome sequence of Clostridium thermobutyricum DSM 4928.</title>
        <authorList>
            <person name="Poehlein A."/>
            <person name="Daniel R."/>
        </authorList>
    </citation>
    <scope>NUCLEOTIDE SEQUENCE [LARGE SCALE GENOMIC DNA]</scope>
    <source>
        <strain evidence="6 7">DSM 4928</strain>
    </source>
</reference>
<evidence type="ECO:0000256" key="3">
    <source>
        <dbReference type="ARBA" id="ARBA00022806"/>
    </source>
</evidence>
<dbReference type="GO" id="GO:0004386">
    <property type="term" value="F:helicase activity"/>
    <property type="evidence" value="ECO:0007669"/>
    <property type="project" value="UniProtKB-KW"/>
</dbReference>
<dbReference type="PROSITE" id="PS51206">
    <property type="entry name" value="SF3_HELICASE_1"/>
    <property type="match status" value="1"/>
</dbReference>